<reference evidence="2 3" key="1">
    <citation type="submission" date="2020-02" db="EMBL/GenBank/DDBJ databases">
        <title>Out from the shadows clarifying the taxonomy of the family Cryomorphaceae and related taxa by utilizing the GTDB taxonomic framework.</title>
        <authorList>
            <person name="Bowman J.P."/>
        </authorList>
    </citation>
    <scope>NUCLEOTIDE SEQUENCE [LARGE SCALE GENOMIC DNA]</scope>
    <source>
        <strain evidence="2 3">QSSC 1-22</strain>
    </source>
</reference>
<comment type="caution">
    <text evidence="2">The sequence shown here is derived from an EMBL/GenBank/DDBJ whole genome shotgun (WGS) entry which is preliminary data.</text>
</comment>
<organism evidence="2 3">
    <name type="scientific">Cryomorpha ignava</name>
    <dbReference type="NCBI Taxonomy" id="101383"/>
    <lineage>
        <taxon>Bacteria</taxon>
        <taxon>Pseudomonadati</taxon>
        <taxon>Bacteroidota</taxon>
        <taxon>Flavobacteriia</taxon>
        <taxon>Flavobacteriales</taxon>
        <taxon>Cryomorphaceae</taxon>
        <taxon>Cryomorpha</taxon>
    </lineage>
</organism>
<gene>
    <name evidence="2" type="ORF">G3O08_04815</name>
</gene>
<evidence type="ECO:0000313" key="3">
    <source>
        <dbReference type="Proteomes" id="UP000486602"/>
    </source>
</evidence>
<accession>A0A7K3WP69</accession>
<dbReference type="AlphaFoldDB" id="A0A7K3WP69"/>
<protein>
    <recommendedName>
        <fullName evidence="4">Toxin-antitoxin system YwqK family antitoxin</fullName>
    </recommendedName>
</protein>
<feature type="chain" id="PRO_5029443910" description="Toxin-antitoxin system YwqK family antitoxin" evidence="1">
    <location>
        <begin position="22"/>
        <end position="151"/>
    </location>
</feature>
<dbReference type="EMBL" id="JAAGVY010000005">
    <property type="protein sequence ID" value="NEN22821.1"/>
    <property type="molecule type" value="Genomic_DNA"/>
</dbReference>
<dbReference type="RefSeq" id="WP_163283541.1">
    <property type="nucleotide sequence ID" value="NZ_JAAGVY010000005.1"/>
</dbReference>
<feature type="signal peptide" evidence="1">
    <location>
        <begin position="1"/>
        <end position="21"/>
    </location>
</feature>
<sequence length="151" mass="17308">MRIFKKITIGMLLLGTFSATAGNYAEANETDGNEIYLDAYLRVTKKKSLASYYCTVDEKSSEGFHVKAYFLSGELKMDGWYADEDMQVEQGLFTYFYQSGQIESVGEYKEGVKVGVWKRFDSYGTEKPEKVYQSLEVMKAIEEAKKLEEKK</sequence>
<evidence type="ECO:0000313" key="2">
    <source>
        <dbReference type="EMBL" id="NEN22821.1"/>
    </source>
</evidence>
<keyword evidence="3" id="KW-1185">Reference proteome</keyword>
<evidence type="ECO:0008006" key="4">
    <source>
        <dbReference type="Google" id="ProtNLM"/>
    </source>
</evidence>
<dbReference type="Proteomes" id="UP000486602">
    <property type="component" value="Unassembled WGS sequence"/>
</dbReference>
<dbReference type="Gene3D" id="3.90.930.1">
    <property type="match status" value="1"/>
</dbReference>
<name>A0A7K3WP69_9FLAO</name>
<keyword evidence="1" id="KW-0732">Signal</keyword>
<dbReference type="SUPFAM" id="SSF82185">
    <property type="entry name" value="Histone H3 K4-specific methyltransferase SET7/9 N-terminal domain"/>
    <property type="match status" value="1"/>
</dbReference>
<proteinExistence type="predicted"/>
<evidence type="ECO:0000256" key="1">
    <source>
        <dbReference type="SAM" id="SignalP"/>
    </source>
</evidence>